<proteinExistence type="predicted"/>
<accession>A0A6V8L8U1</accession>
<dbReference type="CDD" id="cd00383">
    <property type="entry name" value="trans_reg_C"/>
    <property type="match status" value="1"/>
</dbReference>
<feature type="DNA-binding region" description="OmpR/PhoB-type" evidence="2">
    <location>
        <begin position="1"/>
        <end position="96"/>
    </location>
</feature>
<evidence type="ECO:0000259" key="3">
    <source>
        <dbReference type="PROSITE" id="PS51755"/>
    </source>
</evidence>
<dbReference type="EMBL" id="BLPG01000001">
    <property type="protein sequence ID" value="GFJ91019.1"/>
    <property type="molecule type" value="Genomic_DNA"/>
</dbReference>
<dbReference type="InterPro" id="IPR001867">
    <property type="entry name" value="OmpR/PhoB-type_DNA-bd"/>
</dbReference>
<dbReference type="SUPFAM" id="SSF46894">
    <property type="entry name" value="C-terminal effector domain of the bipartite response regulators"/>
    <property type="match status" value="1"/>
</dbReference>
<dbReference type="GO" id="GO:0006355">
    <property type="term" value="P:regulation of DNA-templated transcription"/>
    <property type="evidence" value="ECO:0007669"/>
    <property type="project" value="InterPro"/>
</dbReference>
<name>A0A6V8L8U1_9ACTN</name>
<dbReference type="GO" id="GO:0000160">
    <property type="term" value="P:phosphorelay signal transduction system"/>
    <property type="evidence" value="ECO:0007669"/>
    <property type="project" value="InterPro"/>
</dbReference>
<protein>
    <recommendedName>
        <fullName evidence="3">OmpR/PhoB-type domain-containing protein</fullName>
    </recommendedName>
</protein>
<evidence type="ECO:0000313" key="5">
    <source>
        <dbReference type="Proteomes" id="UP000482960"/>
    </source>
</evidence>
<dbReference type="Proteomes" id="UP000482960">
    <property type="component" value="Unassembled WGS sequence"/>
</dbReference>
<dbReference type="Pfam" id="PF00486">
    <property type="entry name" value="Trans_reg_C"/>
    <property type="match status" value="1"/>
</dbReference>
<feature type="domain" description="OmpR/PhoB-type" evidence="3">
    <location>
        <begin position="1"/>
        <end position="96"/>
    </location>
</feature>
<reference evidence="4 5" key="1">
    <citation type="submission" date="2020-03" db="EMBL/GenBank/DDBJ databases">
        <title>Whole genome shotgun sequence of Phytohabitans rumicis NBRC 108638.</title>
        <authorList>
            <person name="Komaki H."/>
            <person name="Tamura T."/>
        </authorList>
    </citation>
    <scope>NUCLEOTIDE SEQUENCE [LARGE SCALE GENOMIC DNA]</scope>
    <source>
        <strain evidence="4 5">NBRC 108638</strain>
    </source>
</reference>
<organism evidence="4 5">
    <name type="scientific">Phytohabitans rumicis</name>
    <dbReference type="NCBI Taxonomy" id="1076125"/>
    <lineage>
        <taxon>Bacteria</taxon>
        <taxon>Bacillati</taxon>
        <taxon>Actinomycetota</taxon>
        <taxon>Actinomycetes</taxon>
        <taxon>Micromonosporales</taxon>
        <taxon>Micromonosporaceae</taxon>
    </lineage>
</organism>
<keyword evidence="1 2" id="KW-0238">DNA-binding</keyword>
<evidence type="ECO:0000313" key="4">
    <source>
        <dbReference type="EMBL" id="GFJ91019.1"/>
    </source>
</evidence>
<comment type="caution">
    <text evidence="4">The sequence shown here is derived from an EMBL/GenBank/DDBJ whole genome shotgun (WGS) entry which is preliminary data.</text>
</comment>
<dbReference type="PROSITE" id="PS51755">
    <property type="entry name" value="OMPR_PHOB"/>
    <property type="match status" value="1"/>
</dbReference>
<dbReference type="InterPro" id="IPR016032">
    <property type="entry name" value="Sig_transdc_resp-reg_C-effctor"/>
</dbReference>
<sequence>MRLGELVVDTAGHLVTWRDQPLALTRLERELLARLASAPVGVWTYERLFDTVWGGAYLGDTSILHSAVKRLRRKLRAADGGPAVETVRGVGYRLAAP</sequence>
<evidence type="ECO:0000256" key="2">
    <source>
        <dbReference type="PROSITE-ProRule" id="PRU01091"/>
    </source>
</evidence>
<dbReference type="AlphaFoldDB" id="A0A6V8L8U1"/>
<reference evidence="4 5" key="2">
    <citation type="submission" date="2020-03" db="EMBL/GenBank/DDBJ databases">
        <authorList>
            <person name="Ichikawa N."/>
            <person name="Kimura A."/>
            <person name="Kitahashi Y."/>
            <person name="Uohara A."/>
        </authorList>
    </citation>
    <scope>NUCLEOTIDE SEQUENCE [LARGE SCALE GENOMIC DNA]</scope>
    <source>
        <strain evidence="4 5">NBRC 108638</strain>
    </source>
</reference>
<dbReference type="GO" id="GO:0003677">
    <property type="term" value="F:DNA binding"/>
    <property type="evidence" value="ECO:0007669"/>
    <property type="project" value="UniProtKB-UniRule"/>
</dbReference>
<keyword evidence="5" id="KW-1185">Reference proteome</keyword>
<dbReference type="InterPro" id="IPR036388">
    <property type="entry name" value="WH-like_DNA-bd_sf"/>
</dbReference>
<dbReference type="Gene3D" id="1.10.10.10">
    <property type="entry name" value="Winged helix-like DNA-binding domain superfamily/Winged helix DNA-binding domain"/>
    <property type="match status" value="1"/>
</dbReference>
<evidence type="ECO:0000256" key="1">
    <source>
        <dbReference type="ARBA" id="ARBA00023125"/>
    </source>
</evidence>
<dbReference type="SMART" id="SM00862">
    <property type="entry name" value="Trans_reg_C"/>
    <property type="match status" value="1"/>
</dbReference>
<gene>
    <name evidence="4" type="ORF">Prum_046610</name>
</gene>